<dbReference type="InterPro" id="IPR035309">
    <property type="entry name" value="PSME4"/>
</dbReference>
<feature type="compositionally biased region" description="Basic and acidic residues" evidence="1">
    <location>
        <begin position="496"/>
        <end position="507"/>
    </location>
</feature>
<dbReference type="InterPro" id="IPR016024">
    <property type="entry name" value="ARM-type_fold"/>
</dbReference>
<dbReference type="STRING" id="6182.A0A4Z2DX74"/>
<dbReference type="OrthoDB" id="17907at2759"/>
<feature type="compositionally biased region" description="Acidic residues" evidence="1">
    <location>
        <begin position="508"/>
        <end position="524"/>
    </location>
</feature>
<dbReference type="Proteomes" id="UP000311919">
    <property type="component" value="Unassembled WGS sequence"/>
</dbReference>
<protein>
    <submittedName>
        <fullName evidence="3">Proteasome activator complex subunit 4</fullName>
    </submittedName>
</protein>
<reference evidence="3 4" key="1">
    <citation type="submission" date="2019-03" db="EMBL/GenBank/DDBJ databases">
        <title>An improved genome assembly of the fluke Schistosoma japonicum.</title>
        <authorList>
            <person name="Hu W."/>
            <person name="Luo F."/>
            <person name="Yin M."/>
            <person name="Mo X."/>
            <person name="Sun C."/>
            <person name="Wu Q."/>
            <person name="Zhu B."/>
            <person name="Xiang M."/>
            <person name="Wang J."/>
            <person name="Wang Y."/>
            <person name="Zhang T."/>
            <person name="Xu B."/>
            <person name="Zheng H."/>
            <person name="Feng Z."/>
        </authorList>
    </citation>
    <scope>NUCLEOTIDE SEQUENCE [LARGE SCALE GENOMIC DNA]</scope>
    <source>
        <strain evidence="3">HuSjv2</strain>
        <tissue evidence="3">Worms</tissue>
    </source>
</reference>
<dbReference type="PANTHER" id="PTHR32170">
    <property type="entry name" value="PROTEASOME ACTIVATOR COMPLEX SUBUNIT 4"/>
    <property type="match status" value="1"/>
</dbReference>
<organism evidence="3 4">
    <name type="scientific">Schistosoma japonicum</name>
    <name type="common">Blood fluke</name>
    <dbReference type="NCBI Taxonomy" id="6182"/>
    <lineage>
        <taxon>Eukaryota</taxon>
        <taxon>Metazoa</taxon>
        <taxon>Spiralia</taxon>
        <taxon>Lophotrochozoa</taxon>
        <taxon>Platyhelminthes</taxon>
        <taxon>Trematoda</taxon>
        <taxon>Digenea</taxon>
        <taxon>Strigeidida</taxon>
        <taxon>Schistosomatoidea</taxon>
        <taxon>Schistosomatidae</taxon>
        <taxon>Schistosoma</taxon>
    </lineage>
</organism>
<dbReference type="GO" id="GO:0010499">
    <property type="term" value="P:proteasomal ubiquitin-independent protein catabolic process"/>
    <property type="evidence" value="ECO:0007669"/>
    <property type="project" value="TreeGrafter"/>
</dbReference>
<evidence type="ECO:0000313" key="4">
    <source>
        <dbReference type="Proteomes" id="UP000311919"/>
    </source>
</evidence>
<evidence type="ECO:0000256" key="1">
    <source>
        <dbReference type="SAM" id="MobiDB-lite"/>
    </source>
</evidence>
<dbReference type="EMBL" id="SKCS01000014">
    <property type="protein sequence ID" value="TNN21049.1"/>
    <property type="molecule type" value="Genomic_DNA"/>
</dbReference>
<feature type="domain" description="Proteasome activator complex subunit 4 C-terminal" evidence="2">
    <location>
        <begin position="2664"/>
        <end position="2750"/>
    </location>
</feature>
<dbReference type="GO" id="GO:0070628">
    <property type="term" value="F:proteasome binding"/>
    <property type="evidence" value="ECO:0007669"/>
    <property type="project" value="InterPro"/>
</dbReference>
<comment type="caution">
    <text evidence="3">The sequence shown here is derived from an EMBL/GenBank/DDBJ whole genome shotgun (WGS) entry which is preliminary data.</text>
</comment>
<dbReference type="GO" id="GO:0016504">
    <property type="term" value="F:peptidase activator activity"/>
    <property type="evidence" value="ECO:0007669"/>
    <property type="project" value="InterPro"/>
</dbReference>
<sequence>MKSSQSMSMHRHSDRLFPIHPHNLNRVIQYEWATISQWLCDVLSSGDIMCEINPVFTTIQRFINIFGMRLPKTQHIALIRLTVAYICCPNIDTAVIFNALELLNILMSKSYSLPSSTLSINWRKFLDMQEWIDDPWEENFRSTQLSKSEIAKLHRITVLCSKFFGKNSIEEVWLEFRHYICSDIVTGAPISVLKHFLTYTPFYPKYFDEISRVWLPDIFDLWYMHPKFGNFREIIRILCYVSRIGRGRIDWEPHMERIFTGLSRAITLNNKPLHGESLKVRHIGFYAELIMNTIGPDRSDCRSSSVLYRLEQLFKSVESFYHPSSSQIEAAKLFTCFMWKFLRCLISRLRDELFPPVEAMDLGYTPPEFYLSVEQVDQIVNLFAPICLDYFLYSKFDIIVNMAVKIIPMLCKLRPSFVIPCLLNNLESGLGKPEMPLRFTRPLYALTYSIQSLIYVRFPMYPRGSSSNIYSVNEDCDKLDDGVDDDYYDNDVGDVDGDHVGKEVKEEIDSESVDDQEEEEEEDAITSSASSCSSSDVDDDKCNGVLKPQKVTNHISTEPSCHNRDNHNERLIGKKRILLKTSYKPPYEHVSPSTRRGHLKAFTYLAGRAELNRVLQLLSHGLDMNYVDRFNYSVSCLSRIFLSTPIWNFSTIQYPDNNTNPNHSITERIITESSEIEDTVFMIYERILNYLSTLDDSINSVNLQNISHSSNTTYRPQTGPLNGHPRSNMDTCQMSGLTGLCIALALSTASNSQLRFRLITLLTDRIFSCQWSPDTSRLIGYQVYWLANDSSCGDDNNNKTISSSLYALKLIWPKFMAIIKEIDSDESYIYHYRAEPRLLSLLYILPGYVCALPPEHLIDPNIYNEFIRPLIILLGKLCCLSTGCLVKPDWSQLPSMENVNLTNSKNVNACPALAEASGSFLAMILHRLTSYSIDLRYFNLLDNIVGVKKKQKHDKNNAYISSSWWSPFVNLKSIVDYCYNHKNSKRCSFWFKPTVMTTSLAQQLIKTFLYPIMEELEKTHANLTSLLHSTTMTVTNDSVVNGISYVEQRNRFTSLTIWMNHLMNSLSDALAPRTKNPNFDQIHVVTSTDDLQSPVSDWDITYFYMSNKNNMGEELRDAALRLGLKLLDVISQLIKQTDDNLMNCHDRINDIEIVDNVCDNSTDNFHDVGVTDKLNNSNSTSKSIWLILNNVQIYNLVEFTQQALFNLPMEEHRPYLLQIIRGPHGLLSTDLGARNCLHLPEQRFSRGNDCDELYIPSINTLTGTYCSTASSYNDESIDYLQMYSGCAVITYIARIHDRFRVFVLNHLRKHLMHTVKNSIGTFISRSIACSIIIPPSLEIIKFADILSILATSPRRSDIRQLANFYINGQLIKFVPSIGSKLVDSLVNRLNNIIHDITFLVSSPHSSSSSLPSLSSNTHSISSSSTVLSTLASNNSSVGSLEAKQKLIHHRRMSTINALKQIYSRHHWNREYDELFRLNPVLFVQFCTSLIKQLTSYDKEISLWSRTTNYNNNDSMEKASHHQYHLKQLQTNHDQLECFVNQILHSFKLFPINIYLYLPFNHETNHIPSNSWLNKVYSEVGHCLHTFQCTVDIKALINSNNIMNLVFENRSIAVTLFTRNIAEYVIHIHSNDYQKVNSPGNCLVNKEDGITTTDIQYYGTSTSWSLTVTLLKILRYPLSPPFEPTWKLNNSNISPPILSPPPLKFVQIALELMISEQTEVAFTACKCISELIFNLIGRYRIPSRKCIFPEQICKDKMLTTDSPILPNHHHNVNSPIIAGPRPDNLCLLFNEDAKVLQSDRAYELHHHVSLVCGFVYYPTQLYIYDPHANLPYPTFDNNGQINLVKPENVTISTNLTTSTIIPPSQSSWLSHFTVNDEQNDNRQQCARLLANKLCGDLNETREFWKLLAKHLLYMHRSQFDRQEYYTLIIRYLIKSCLLAFGPKNMLKHIEYFMQTLLITLPNSKLPLDGKAEFIGFYWIHILLIDIITISSLWSRQWKYYFWGYFIPKILCWSEICALNVSVNDLAQSVDEKLDPTVIHIQWIMPCFAGRFAGGRDDEDVTAHVENGSFNHNTCDKMLSSTVVKQSLAGGPFHRIQFMYDCVIHCAMDNPDFDVHCLHPLWDWAIQGLDECNHQNINDDNNISRMNSLSCHHIVNKSHEISPIEDICPSCLLIQHLPLLHRRVFYERLCHKFVFSLGWIGIPLYGRLLTRQHSYSTVNNATLWYSQACNSSIWLRDLSARTSLFRVLPINNLIIYNNKNNLNIITYKLKQTELTCLSKQLSVNDTLNYRLFIRNLFQINNNPLELLGDEFLLKSFLPLLVRDALNVLRLKRKSLSESSLMLPVAAPEQINSSSIQEFYRNLNTPEVTNDNNINGDHVNVENYRLSEIIILSNRLYCLFSCLKVLLTYSCPTFISSSTLLSNDKNFNQYTFLCRTNICCTLAPIIADICSIGNSYDYFTTALNMKIFHSNASLSKKQHTKHFDDDINDGLICAIMSFLIYLSALPLSGEGQSNVNNILTFIEEFIQYFLKHKSWRTRTIGLLLLRNLIVFNVTAFHSFEYNSSPVNTPTNHSTLMDNFVNKRLKSVLWLCLNDTLLEVSQVAMFVMAIFIEIGVIKYDKKWTDQLMRQINRPLPKQTTVNHNDTISNTQLTNLSINVDNDYSNAVRKRYAAILALCSFIHGNPHKTPDYLPSIISELANHLHDPQPIKKAISSTLSSYSRSHQEVWHEQSLKFTPEQLDNYKFVISDASYYV</sequence>
<accession>A0A4Z2DX74</accession>
<dbReference type="PANTHER" id="PTHR32170:SF3">
    <property type="entry name" value="PROTEASOME ACTIVATOR COMPLEX SUBUNIT 4"/>
    <property type="match status" value="1"/>
</dbReference>
<proteinExistence type="predicted"/>
<evidence type="ECO:0000259" key="2">
    <source>
        <dbReference type="Pfam" id="PF11919"/>
    </source>
</evidence>
<keyword evidence="4" id="KW-1185">Reference proteome</keyword>
<keyword evidence="3" id="KW-0647">Proteasome</keyword>
<dbReference type="GO" id="GO:0005829">
    <property type="term" value="C:cytosol"/>
    <property type="evidence" value="ECO:0007669"/>
    <property type="project" value="TreeGrafter"/>
</dbReference>
<gene>
    <name evidence="3" type="ORF">EWB00_000952</name>
</gene>
<dbReference type="GO" id="GO:0000502">
    <property type="term" value="C:proteasome complex"/>
    <property type="evidence" value="ECO:0007669"/>
    <property type="project" value="UniProtKB-KW"/>
</dbReference>
<feature type="region of interest" description="Disordered" evidence="1">
    <location>
        <begin position="487"/>
        <end position="539"/>
    </location>
</feature>
<dbReference type="SUPFAM" id="SSF48371">
    <property type="entry name" value="ARM repeat"/>
    <property type="match status" value="1"/>
</dbReference>
<feature type="compositionally biased region" description="Low complexity" evidence="1">
    <location>
        <begin position="525"/>
        <end position="535"/>
    </location>
</feature>
<evidence type="ECO:0000313" key="3">
    <source>
        <dbReference type="EMBL" id="TNN21049.1"/>
    </source>
</evidence>
<dbReference type="GO" id="GO:0005634">
    <property type="term" value="C:nucleus"/>
    <property type="evidence" value="ECO:0007669"/>
    <property type="project" value="TreeGrafter"/>
</dbReference>
<dbReference type="InterPro" id="IPR021843">
    <property type="entry name" value="PSME4_C"/>
</dbReference>
<name>A0A4Z2DX74_SCHJA</name>
<dbReference type="Pfam" id="PF11919">
    <property type="entry name" value="PSME4_C"/>
    <property type="match status" value="1"/>
</dbReference>